<evidence type="ECO:0000313" key="1">
    <source>
        <dbReference type="EMBL" id="KAL2330649.1"/>
    </source>
</evidence>
<proteinExistence type="predicted"/>
<dbReference type="InterPro" id="IPR045864">
    <property type="entry name" value="aa-tRNA-synth_II/BPL/LPL"/>
</dbReference>
<dbReference type="EMBL" id="JBGMDY010000006">
    <property type="protein sequence ID" value="KAL2330649.1"/>
    <property type="molecule type" value="Genomic_DNA"/>
</dbReference>
<reference evidence="1 2" key="1">
    <citation type="submission" date="2024-08" db="EMBL/GenBank/DDBJ databases">
        <title>Insights into the chromosomal genome structure of Flemingia macrophylla.</title>
        <authorList>
            <person name="Ding Y."/>
            <person name="Zhao Y."/>
            <person name="Bi W."/>
            <person name="Wu M."/>
            <person name="Zhao G."/>
            <person name="Gong Y."/>
            <person name="Li W."/>
            <person name="Zhang P."/>
        </authorList>
    </citation>
    <scope>NUCLEOTIDE SEQUENCE [LARGE SCALE GENOMIC DNA]</scope>
    <source>
        <strain evidence="1">DYQJB</strain>
        <tissue evidence="1">Leaf</tissue>
    </source>
</reference>
<accession>A0ABD1M4D8</accession>
<evidence type="ECO:0000313" key="2">
    <source>
        <dbReference type="Proteomes" id="UP001603857"/>
    </source>
</evidence>
<dbReference type="AlphaFoldDB" id="A0ABD1M4D8"/>
<keyword evidence="2" id="KW-1185">Reference proteome</keyword>
<comment type="caution">
    <text evidence="1">The sequence shown here is derived from an EMBL/GenBank/DDBJ whole genome shotgun (WGS) entry which is preliminary data.</text>
</comment>
<protein>
    <submittedName>
        <fullName evidence="1">Uncharacterized protein</fullName>
    </submittedName>
</protein>
<sequence>MGSSTCDVIRPRFFPNDFALMSQSSSDVQESTDLPTFPQAGGNASKFIKESEETKKSIAEKEVEVGETLSLLNSKLETIGNLIHDSVPISNDEANNVMVRSWGEKKLEPKLRNHVDLVELLEIVDTKKALINFGLDFLDKRQYTLVHTTLFFMRKDIMSNCEQLAQFDEELYKLYKIMNEYKNPKVLNEGILWMVFVDDFGVSHVKLKLCNHRVNSRNVNIDDNWPNRRVNYRNVDFVTVCVTVMLIVAKLARNGQLYDGS</sequence>
<dbReference type="Gene3D" id="3.30.930.10">
    <property type="entry name" value="Bira Bifunctional Protein, Domain 2"/>
    <property type="match status" value="1"/>
</dbReference>
<dbReference type="SUPFAM" id="SSF55681">
    <property type="entry name" value="Class II aaRS and biotin synthetases"/>
    <property type="match status" value="1"/>
</dbReference>
<gene>
    <name evidence="1" type="ORF">Fmac_018230</name>
</gene>
<dbReference type="InterPro" id="IPR002317">
    <property type="entry name" value="Ser-tRNA-ligase_type_1"/>
</dbReference>
<name>A0ABD1M4D8_9FABA</name>
<organism evidence="1 2">
    <name type="scientific">Flemingia macrophylla</name>
    <dbReference type="NCBI Taxonomy" id="520843"/>
    <lineage>
        <taxon>Eukaryota</taxon>
        <taxon>Viridiplantae</taxon>
        <taxon>Streptophyta</taxon>
        <taxon>Embryophyta</taxon>
        <taxon>Tracheophyta</taxon>
        <taxon>Spermatophyta</taxon>
        <taxon>Magnoliopsida</taxon>
        <taxon>eudicotyledons</taxon>
        <taxon>Gunneridae</taxon>
        <taxon>Pentapetalae</taxon>
        <taxon>rosids</taxon>
        <taxon>fabids</taxon>
        <taxon>Fabales</taxon>
        <taxon>Fabaceae</taxon>
        <taxon>Papilionoideae</taxon>
        <taxon>50 kb inversion clade</taxon>
        <taxon>NPAAA clade</taxon>
        <taxon>indigoferoid/millettioid clade</taxon>
        <taxon>Phaseoleae</taxon>
        <taxon>Flemingia</taxon>
    </lineage>
</organism>
<dbReference type="Proteomes" id="UP001603857">
    <property type="component" value="Unassembled WGS sequence"/>
</dbReference>
<dbReference type="PANTHER" id="PTHR11778">
    <property type="entry name" value="SERYL-TRNA SYNTHETASE"/>
    <property type="match status" value="1"/>
</dbReference>